<dbReference type="InterPro" id="IPR038528">
    <property type="entry name" value="TEL2_C_sf"/>
</dbReference>
<dbReference type="Pfam" id="PF10193">
    <property type="entry name" value="Telomere_reg-2"/>
    <property type="match status" value="1"/>
</dbReference>
<evidence type="ECO:0000313" key="7">
    <source>
        <dbReference type="EMBL" id="KAK9673021.1"/>
    </source>
</evidence>
<evidence type="ECO:0000256" key="1">
    <source>
        <dbReference type="ARBA" id="ARBA00004496"/>
    </source>
</evidence>
<evidence type="ECO:0000256" key="3">
    <source>
        <dbReference type="ARBA" id="ARBA00022490"/>
    </source>
</evidence>
<name>A0AAW1HAD9_SAPOF</name>
<keyword evidence="3" id="KW-0963">Cytoplasm</keyword>
<evidence type="ECO:0000256" key="4">
    <source>
        <dbReference type="SAM" id="MobiDB-lite"/>
    </source>
</evidence>
<dbReference type="PANTHER" id="PTHR15830:SF10">
    <property type="entry name" value="TELOMERE LENGTH REGULATION PROTEIN TEL2 HOMOLOG"/>
    <property type="match status" value="1"/>
</dbReference>
<dbReference type="GO" id="GO:0005829">
    <property type="term" value="C:cytosol"/>
    <property type="evidence" value="ECO:0007669"/>
    <property type="project" value="TreeGrafter"/>
</dbReference>
<dbReference type="SUPFAM" id="SSF48371">
    <property type="entry name" value="ARM repeat"/>
    <property type="match status" value="1"/>
</dbReference>
<feature type="domain" description="TELO2 ARM repeat" evidence="6">
    <location>
        <begin position="260"/>
        <end position="503"/>
    </location>
</feature>
<dbReference type="Pfam" id="PF25320">
    <property type="entry name" value="TELO2_ARM"/>
    <property type="match status" value="1"/>
</dbReference>
<evidence type="ECO:0000259" key="5">
    <source>
        <dbReference type="Pfam" id="PF10193"/>
    </source>
</evidence>
<accession>A0AAW1HAD9</accession>
<gene>
    <name evidence="7" type="ORF">RND81_12G140500</name>
</gene>
<organism evidence="7 8">
    <name type="scientific">Saponaria officinalis</name>
    <name type="common">Common soapwort</name>
    <name type="synonym">Lychnis saponaria</name>
    <dbReference type="NCBI Taxonomy" id="3572"/>
    <lineage>
        <taxon>Eukaryota</taxon>
        <taxon>Viridiplantae</taxon>
        <taxon>Streptophyta</taxon>
        <taxon>Embryophyta</taxon>
        <taxon>Tracheophyta</taxon>
        <taxon>Spermatophyta</taxon>
        <taxon>Magnoliopsida</taxon>
        <taxon>eudicotyledons</taxon>
        <taxon>Gunneridae</taxon>
        <taxon>Pentapetalae</taxon>
        <taxon>Caryophyllales</taxon>
        <taxon>Caryophyllaceae</taxon>
        <taxon>Caryophylleae</taxon>
        <taxon>Saponaria</taxon>
    </lineage>
</organism>
<proteinExistence type="inferred from homology"/>
<dbReference type="GO" id="GO:0051083">
    <property type="term" value="P:'de novo' cotranslational protein folding"/>
    <property type="evidence" value="ECO:0007669"/>
    <property type="project" value="TreeGrafter"/>
</dbReference>
<dbReference type="InterPro" id="IPR016024">
    <property type="entry name" value="ARM-type_fold"/>
</dbReference>
<reference evidence="7" key="1">
    <citation type="submission" date="2024-03" db="EMBL/GenBank/DDBJ databases">
        <title>WGS assembly of Saponaria officinalis var. Norfolk2.</title>
        <authorList>
            <person name="Jenkins J."/>
            <person name="Shu S."/>
            <person name="Grimwood J."/>
            <person name="Barry K."/>
            <person name="Goodstein D."/>
            <person name="Schmutz J."/>
            <person name="Leebens-Mack J."/>
            <person name="Osbourn A."/>
        </authorList>
    </citation>
    <scope>NUCLEOTIDE SEQUENCE [LARGE SCALE GENOMIC DNA]</scope>
    <source>
        <strain evidence="7">JIC</strain>
    </source>
</reference>
<dbReference type="AlphaFoldDB" id="A0AAW1HAD9"/>
<feature type="compositionally biased region" description="Acidic residues" evidence="4">
    <location>
        <begin position="580"/>
        <end position="591"/>
    </location>
</feature>
<dbReference type="EMBL" id="JBDFQZ010000012">
    <property type="protein sequence ID" value="KAK9673021.1"/>
    <property type="molecule type" value="Genomic_DNA"/>
</dbReference>
<comment type="caution">
    <text evidence="7">The sequence shown here is derived from an EMBL/GenBank/DDBJ whole genome shotgun (WGS) entry which is preliminary data.</text>
</comment>
<dbReference type="Gene3D" id="1.25.40.720">
    <property type="entry name" value="Telomere length regulation protein 2, C-terminal domain"/>
    <property type="match status" value="1"/>
</dbReference>
<evidence type="ECO:0000256" key="2">
    <source>
        <dbReference type="ARBA" id="ARBA00006133"/>
    </source>
</evidence>
<dbReference type="GO" id="GO:0051879">
    <property type="term" value="F:Hsp90 protein binding"/>
    <property type="evidence" value="ECO:0007669"/>
    <property type="project" value="TreeGrafter"/>
</dbReference>
<evidence type="ECO:0000313" key="8">
    <source>
        <dbReference type="Proteomes" id="UP001443914"/>
    </source>
</evidence>
<feature type="region of interest" description="Disordered" evidence="4">
    <location>
        <begin position="520"/>
        <end position="547"/>
    </location>
</feature>
<dbReference type="PANTHER" id="PTHR15830">
    <property type="entry name" value="TELOMERE LENGTH REGULATION PROTEIN TEL2 FAMILY MEMBER"/>
    <property type="match status" value="1"/>
</dbReference>
<dbReference type="Proteomes" id="UP001443914">
    <property type="component" value="Unassembled WGS sequence"/>
</dbReference>
<evidence type="ECO:0008006" key="9">
    <source>
        <dbReference type="Google" id="ProtNLM"/>
    </source>
</evidence>
<dbReference type="InterPro" id="IPR057348">
    <property type="entry name" value="TELO2_ARM"/>
</dbReference>
<dbReference type="GO" id="GO:0042162">
    <property type="term" value="F:telomeric DNA binding"/>
    <property type="evidence" value="ECO:0007669"/>
    <property type="project" value="TreeGrafter"/>
</dbReference>
<comment type="similarity">
    <text evidence="2">Belongs to the TEL2 family.</text>
</comment>
<dbReference type="InterPro" id="IPR019337">
    <property type="entry name" value="Telomere_length_regulation_dom"/>
</dbReference>
<evidence type="ECO:0000259" key="6">
    <source>
        <dbReference type="Pfam" id="PF25320"/>
    </source>
</evidence>
<protein>
    <recommendedName>
        <fullName evidence="9">Telomere length regulation protein TEL2 homolog</fullName>
    </recommendedName>
</protein>
<feature type="domain" description="Telomere length regulation protein conserved" evidence="5">
    <location>
        <begin position="615"/>
        <end position="726"/>
    </location>
</feature>
<feature type="compositionally biased region" description="Basic and acidic residues" evidence="4">
    <location>
        <begin position="531"/>
        <end position="540"/>
    </location>
</feature>
<keyword evidence="8" id="KW-1185">Reference proteome</keyword>
<sequence>MEEEKKKKSEVEKQVLEKVSNTISSINSAQSFNDVVLSLHSLASLLFSINSSSLSGVISEQYIEQLKNEEHPSESERSQLWEVFYRGVAFPTLARFLIYDVASNWLSRLPVEAQKLVYDVFFVKGLFTEVVQAVIPCLDHNAKAVRSNAERLVVICLLENEGVLQMARELSILHESEDSTQSAVKLTVSRVAQLVASVPDKAHLRAPKSLSSHYFFKNITTQLLAAAEEISLKARGSNDVDVSFQFVGEMFARICRRGSADLLLSELIPHILRRVRSFLSSHTDTTLEDGFMLDSSFKFWFLMMEIIKDAYAVERMAEQILHQLLAECANDVEAYWVLWILFHRSFKLQTSVRFLFVEKFVLLKVFPLRCLKWILQFSVFGCPPEDGKLKKGEKKQLLLETVQRVVVVWSKREFVQSAPLEQQVPSDVTAAAGLMLETMSKEELDATKDVMRSILEGVSCRLENPDDLVRKMACSIALVFSKVIDPNNPLYLDDSFKEENVDWEFGLAIANITNRNSENKEIAAPSSDTVQKLEVDHEGESIQGRKVNAAKKRSSKCKLVDSLDVIAPSTLNDELLFSEEEDGNLSEDSEGSSDSSLQPYDLTDDDTDLKKKISQLVDIVGALRKTDDPDGVDRALDVAEKFVRASPDELKHVASDLVRTLVQARCADTAVEGEEESAEEKRQKALVALLVMCPFESVTAVNKLLYSPHLDVSQRIMILDVMTEAAQELANTKSIIQKRPSRPLISEERDAWFLPSDKGPPGAGMWKEIPDTVSPLNMTYHFSRDLPSKSGQLKKGKTRQWGHRPANVAPTEVDWSTNKFPLYAAAFMLPAMQGFDKRSHGVDLIGRDFIVLGKLVYMLGVCMRCMALHPEASALAPPLLDMLSSREVCRHKEAYVRRSALFAASCILIALHPSFIASALIEGNQDISRGLEWVRTYALQIAESDTDRECCTTAMACLQLHAEMSLQASRALESAGNTPREKNIGIPSNLLKGQIRIPRSSSIFLR</sequence>
<comment type="subcellular location">
    <subcellularLocation>
        <location evidence="1">Cytoplasm</location>
    </subcellularLocation>
</comment>
<dbReference type="InterPro" id="IPR051970">
    <property type="entry name" value="TEL2_Regulation"/>
</dbReference>
<feature type="region of interest" description="Disordered" evidence="4">
    <location>
        <begin position="580"/>
        <end position="604"/>
    </location>
</feature>